<gene>
    <name evidence="2" type="ORF">GTZ93_34035</name>
</gene>
<organism evidence="2 3">
    <name type="scientific">Corallococcus exiguus</name>
    <dbReference type="NCBI Taxonomy" id="83462"/>
    <lineage>
        <taxon>Bacteria</taxon>
        <taxon>Pseudomonadati</taxon>
        <taxon>Myxococcota</taxon>
        <taxon>Myxococcia</taxon>
        <taxon>Myxococcales</taxon>
        <taxon>Cystobacterineae</taxon>
        <taxon>Myxococcaceae</taxon>
        <taxon>Corallococcus</taxon>
    </lineage>
</organism>
<reference evidence="2 3" key="1">
    <citation type="submission" date="2020-01" db="EMBL/GenBank/DDBJ databases">
        <title>The draft genome sequence of Corallococcus exiguus DSM 14696.</title>
        <authorList>
            <person name="Zhang X."/>
            <person name="Zhu H."/>
        </authorList>
    </citation>
    <scope>NUCLEOTIDE SEQUENCE [LARGE SCALE GENOMIC DNA]</scope>
    <source>
        <strain evidence="2 3">DSM 14696</strain>
    </source>
</reference>
<evidence type="ECO:0000256" key="1">
    <source>
        <dbReference type="SAM" id="Coils"/>
    </source>
</evidence>
<evidence type="ECO:0000313" key="2">
    <source>
        <dbReference type="EMBL" id="NBC44830.1"/>
    </source>
</evidence>
<dbReference type="Proteomes" id="UP000537825">
    <property type="component" value="Unassembled WGS sequence"/>
</dbReference>
<dbReference type="InterPro" id="IPR022205">
    <property type="entry name" value="DUF3732"/>
</dbReference>
<dbReference type="Gene3D" id="3.40.50.300">
    <property type="entry name" value="P-loop containing nucleotide triphosphate hydrolases"/>
    <property type="match status" value="1"/>
</dbReference>
<comment type="caution">
    <text evidence="2">The sequence shown here is derived from an EMBL/GenBank/DDBJ whole genome shotgun (WGS) entry which is preliminary data.</text>
</comment>
<dbReference type="Pfam" id="PF12532">
    <property type="entry name" value="DUF3732"/>
    <property type="match status" value="1"/>
</dbReference>
<evidence type="ECO:0000313" key="3">
    <source>
        <dbReference type="Proteomes" id="UP000537825"/>
    </source>
</evidence>
<dbReference type="InterPro" id="IPR027417">
    <property type="entry name" value="P-loop_NTPase"/>
</dbReference>
<keyword evidence="1" id="KW-0175">Coiled coil</keyword>
<accession>A0A7X4YGH4</accession>
<sequence>MSWRILRLGVYAKRGGMLRDVKFKAEGLNIITGPSSRGKSSVLDIVDYCLMSERCPISKGFIRENVSHVGILLVRGDESLIITRALPDVGRLTSTDVYISKGAEKTLPQSPPEARWNVEAARELLSDFTGIESLPVLTNERDAAPDARSPANIRHCSFYVFQPQDVIASRNVAFAGLEDFYKKRHAADAAYYFQGILTIDRLRKRRELRSLKAERNAIDRQAREGARFKSEGFDHGQRLWSEAIGLGLAKGPTAPVLISSLLRELRGIADTKIDTLDRLTTEMGLGAVQSEEAIVRQQLRQRELELSEVERFSLGAGVHEAITDKQLGRLALRELLPNSKPSDCPVCGSDSVDTAKIDKLLVDAAAALSAVRKPPKRISGKIEQERRRLKQETEELKERQANLHARLKILFDNWEQNRPLFEEASRREQLIGRIKEFLASMKRMEATIDTKRDKLLVRIHELEAEVGDKAIYELREGVEKELGDLMTRLAQRLDVEFRGAPVRINFVSFVFEIQLDGQWVGLNELGSGANWLGYHVAGTLALHLFFRRIHSPVPAVLMLDQPSQAWFPAERAKNSQLKIPSDDKELSAVREVYNLLYQSSRGEERPQIIVVDHARLEESWFRDSTVEDWHDGGALVPFSWGLGDQSP</sequence>
<dbReference type="AlphaFoldDB" id="A0A7X4YGH4"/>
<dbReference type="EMBL" id="JAAAPK010000011">
    <property type="protein sequence ID" value="NBC44830.1"/>
    <property type="molecule type" value="Genomic_DNA"/>
</dbReference>
<keyword evidence="3" id="KW-1185">Reference proteome</keyword>
<protein>
    <submittedName>
        <fullName evidence="2">DUF3732 domain-containing protein</fullName>
    </submittedName>
</protein>
<feature type="coiled-coil region" evidence="1">
    <location>
        <begin position="379"/>
        <end position="406"/>
    </location>
</feature>
<dbReference type="RefSeq" id="WP_139915919.1">
    <property type="nucleotide sequence ID" value="NZ_CBCSLE010000011.1"/>
</dbReference>
<dbReference type="SUPFAM" id="SSF52540">
    <property type="entry name" value="P-loop containing nucleoside triphosphate hydrolases"/>
    <property type="match status" value="1"/>
</dbReference>
<name>A0A7X4YGH4_9BACT</name>
<proteinExistence type="predicted"/>